<dbReference type="PROSITE" id="PS00290">
    <property type="entry name" value="IG_MHC"/>
    <property type="match status" value="1"/>
</dbReference>
<dbReference type="PROSITE" id="PS51257">
    <property type="entry name" value="PROKAR_LIPOPROTEIN"/>
    <property type="match status" value="1"/>
</dbReference>
<keyword evidence="2" id="KW-0677">Repeat</keyword>
<feature type="domain" description="EF-hand" evidence="9">
    <location>
        <begin position="218"/>
        <end position="245"/>
    </location>
</feature>
<sequence>MLVRAALIACLLVAACKGGPHHDADDPHFKDDDEDEDPFVEGGDDDPLPPLALPSHHNEVLSPHAGGGACLGGCGRWRECQLGRCVCRQKCAGGRRRRQVCGSDGRLYPSHCHLHREACLTDTQITVDHARNCLLRDRAAPSAETTLLPDESSSLPPTTTEAEAVSSSVSSQQQLQRECSQQEYDLLKENLVLFNSAKLQDDPAHPPAGSQEYVVSVMFSHYDRDASGKLEAEELWRAAERDHLGQLSASCILADMLLFDDPDRDAALTLDEFYLAFGVSVVSLDKALSVNHVTARVGDNVEIKCDVIGTPPPPIVWRRNDMDLAPLNEDEIKVFVDGSLYLTNVQLIHGGNYSCHAQHNRDVVQQHLLHVHTIPEVHVVPKLQSRAPGDLAEMECHVIGVPTPAVTWLKNDEELKPDDAKYTVVGNGTALLVGKITYSDTGAYMCVASNPAGVTRDITSLIVQDQPTPTAPSEEHRFFVFHDWGVSVFDPDNCRLCHQVQSTDIIPGTQEYVCGDRGTNCSWGRAVNVADTYVYVTQPTRDRVLVISRVQMVVVDVVVTDKVPVDIHYVPHLDQVWILCWRSRGGGARTVQIIRDASQKKKHHTVHTEPIDGHFDLVSGLFVPPTQDLGHGWKYGYVVHGGERGLHKIDLQQMKYIKAVDLTPYNCAPASAAFATLGGLAILECRDPVSGSATGQVVLDYLTDSVVSHKTQLFGRPHVSPDSRYCVTLDTARNGSVRVVTQAVTENGLRFLFDVKTTLQIGSVAFFPSRTTHSYDLYASSSTKDDVLFVDLSDGRVEMITGVGRAATEQSGAAEWGNSERPISAAGVFGTYMVTAADDAVFVVNGKTRTVNCEIGSTVHPRLVVWAKAP</sequence>
<dbReference type="PROSITE" id="PS50222">
    <property type="entry name" value="EF_HAND_2"/>
    <property type="match status" value="1"/>
</dbReference>
<dbReference type="InterPro" id="IPR036058">
    <property type="entry name" value="Kazal_dom_sf"/>
</dbReference>
<dbReference type="CDD" id="cd00104">
    <property type="entry name" value="KAZAL_FS"/>
    <property type="match status" value="1"/>
</dbReference>
<dbReference type="SUPFAM" id="SSF50969">
    <property type="entry name" value="YVTN repeat-like/Quinoprotein amine dehydrogenase"/>
    <property type="match status" value="1"/>
</dbReference>
<dbReference type="PROSITE" id="PS00018">
    <property type="entry name" value="EF_HAND_1"/>
    <property type="match status" value="1"/>
</dbReference>
<keyword evidence="4" id="KW-1015">Disulfide bond</keyword>
<dbReference type="PROSITE" id="PS50835">
    <property type="entry name" value="IG_LIKE"/>
    <property type="match status" value="2"/>
</dbReference>
<dbReference type="Pfam" id="PF07648">
    <property type="entry name" value="Kazal_2"/>
    <property type="match status" value="1"/>
</dbReference>
<evidence type="ECO:0000313" key="12">
    <source>
        <dbReference type="EMBL" id="KAG8184596.1"/>
    </source>
</evidence>
<evidence type="ECO:0000256" key="1">
    <source>
        <dbReference type="ARBA" id="ARBA00022729"/>
    </source>
</evidence>
<gene>
    <name evidence="12" type="ORF">JTE90_005210</name>
</gene>
<evidence type="ECO:0000259" key="11">
    <source>
        <dbReference type="PROSITE" id="PS51465"/>
    </source>
</evidence>
<dbReference type="InterPro" id="IPR013098">
    <property type="entry name" value="Ig_I-set"/>
</dbReference>
<dbReference type="Proteomes" id="UP000827092">
    <property type="component" value="Unassembled WGS sequence"/>
</dbReference>
<protein>
    <recommendedName>
        <fullName evidence="14">Follistatin-related protein 5</fullName>
    </recommendedName>
</protein>
<dbReference type="PANTHER" id="PTHR45080:SF8">
    <property type="entry name" value="IG-LIKE DOMAIN-CONTAINING PROTEIN"/>
    <property type="match status" value="1"/>
</dbReference>
<evidence type="ECO:0000256" key="7">
    <source>
        <dbReference type="SAM" id="MobiDB-lite"/>
    </source>
</evidence>
<dbReference type="GO" id="GO:0005886">
    <property type="term" value="C:plasma membrane"/>
    <property type="evidence" value="ECO:0007669"/>
    <property type="project" value="TreeGrafter"/>
</dbReference>
<evidence type="ECO:0000256" key="5">
    <source>
        <dbReference type="ARBA" id="ARBA00023180"/>
    </source>
</evidence>
<dbReference type="SMART" id="SM00057">
    <property type="entry name" value="FIMAC"/>
    <property type="match status" value="1"/>
</dbReference>
<dbReference type="AlphaFoldDB" id="A0AAV6UK56"/>
<dbReference type="SMART" id="SM00280">
    <property type="entry name" value="KAZAL"/>
    <property type="match status" value="1"/>
</dbReference>
<keyword evidence="3" id="KW-0106">Calcium</keyword>
<dbReference type="Gene3D" id="1.10.238.10">
    <property type="entry name" value="EF-hand"/>
    <property type="match status" value="1"/>
</dbReference>
<evidence type="ECO:0000256" key="2">
    <source>
        <dbReference type="ARBA" id="ARBA00022737"/>
    </source>
</evidence>
<dbReference type="InterPro" id="IPR036179">
    <property type="entry name" value="Ig-like_dom_sf"/>
</dbReference>
<dbReference type="SMART" id="SM00409">
    <property type="entry name" value="IG"/>
    <property type="match status" value="2"/>
</dbReference>
<dbReference type="Gene3D" id="2.60.40.10">
    <property type="entry name" value="Immunoglobulins"/>
    <property type="match status" value="2"/>
</dbReference>
<dbReference type="EMBL" id="JAFNEN010000368">
    <property type="protein sequence ID" value="KAG8184596.1"/>
    <property type="molecule type" value="Genomic_DNA"/>
</dbReference>
<dbReference type="Gene3D" id="3.30.60.30">
    <property type="match status" value="1"/>
</dbReference>
<dbReference type="InterPro" id="IPR011044">
    <property type="entry name" value="Quino_amine_DH_bsu"/>
</dbReference>
<dbReference type="InterPro" id="IPR003006">
    <property type="entry name" value="Ig/MHC_CS"/>
</dbReference>
<dbReference type="SUPFAM" id="SSF48726">
    <property type="entry name" value="Immunoglobulin"/>
    <property type="match status" value="2"/>
</dbReference>
<dbReference type="SUPFAM" id="SSF100895">
    <property type="entry name" value="Kazal-type serine protease inhibitors"/>
    <property type="match status" value="1"/>
</dbReference>
<dbReference type="InterPro" id="IPR003599">
    <property type="entry name" value="Ig_sub"/>
</dbReference>
<dbReference type="Pfam" id="PF07679">
    <property type="entry name" value="I-set"/>
    <property type="match status" value="1"/>
</dbReference>
<dbReference type="GO" id="GO:0005509">
    <property type="term" value="F:calcium ion binding"/>
    <property type="evidence" value="ECO:0007669"/>
    <property type="project" value="InterPro"/>
</dbReference>
<dbReference type="GO" id="GO:0007156">
    <property type="term" value="P:homophilic cell adhesion via plasma membrane adhesion molecules"/>
    <property type="evidence" value="ECO:0007669"/>
    <property type="project" value="TreeGrafter"/>
</dbReference>
<dbReference type="Pfam" id="PF13927">
    <property type="entry name" value="Ig_3"/>
    <property type="match status" value="1"/>
</dbReference>
<dbReference type="InterPro" id="IPR013783">
    <property type="entry name" value="Ig-like_fold"/>
</dbReference>
<evidence type="ECO:0000256" key="6">
    <source>
        <dbReference type="ARBA" id="ARBA00023319"/>
    </source>
</evidence>
<feature type="domain" description="Ig-like" evidence="10">
    <location>
        <begin position="375"/>
        <end position="459"/>
    </location>
</feature>
<evidence type="ECO:0000256" key="3">
    <source>
        <dbReference type="ARBA" id="ARBA00022837"/>
    </source>
</evidence>
<name>A0AAV6UK56_9ARAC</name>
<keyword evidence="1 8" id="KW-0732">Signal</keyword>
<dbReference type="SMART" id="SM00408">
    <property type="entry name" value="IGc2"/>
    <property type="match status" value="2"/>
</dbReference>
<evidence type="ECO:0000256" key="8">
    <source>
        <dbReference type="SAM" id="SignalP"/>
    </source>
</evidence>
<comment type="caution">
    <text evidence="12">The sequence shown here is derived from an EMBL/GenBank/DDBJ whole genome shotgun (WGS) entry which is preliminary data.</text>
</comment>
<dbReference type="PROSITE" id="PS51465">
    <property type="entry name" value="KAZAL_2"/>
    <property type="match status" value="1"/>
</dbReference>
<evidence type="ECO:0000259" key="10">
    <source>
        <dbReference type="PROSITE" id="PS50835"/>
    </source>
</evidence>
<feature type="domain" description="Kazal-like" evidence="11">
    <location>
        <begin position="75"/>
        <end position="135"/>
    </location>
</feature>
<feature type="compositionally biased region" description="Acidic residues" evidence="7">
    <location>
        <begin position="32"/>
        <end position="47"/>
    </location>
</feature>
<dbReference type="InterPro" id="IPR002048">
    <property type="entry name" value="EF_hand_dom"/>
</dbReference>
<dbReference type="InterPro" id="IPR003884">
    <property type="entry name" value="FacI_MAC"/>
</dbReference>
<evidence type="ECO:0000259" key="9">
    <source>
        <dbReference type="PROSITE" id="PS50222"/>
    </source>
</evidence>
<evidence type="ECO:0008006" key="14">
    <source>
        <dbReference type="Google" id="ProtNLM"/>
    </source>
</evidence>
<feature type="signal peptide" evidence="8">
    <location>
        <begin position="1"/>
        <end position="18"/>
    </location>
</feature>
<keyword evidence="5" id="KW-0325">Glycoprotein</keyword>
<keyword evidence="6" id="KW-0393">Immunoglobulin domain</keyword>
<dbReference type="InterPro" id="IPR018247">
    <property type="entry name" value="EF_Hand_1_Ca_BS"/>
</dbReference>
<dbReference type="FunFam" id="2.60.40.10:FF:000032">
    <property type="entry name" value="palladin isoform X1"/>
    <property type="match status" value="1"/>
</dbReference>
<dbReference type="InterPro" id="IPR003598">
    <property type="entry name" value="Ig_sub2"/>
</dbReference>
<feature type="chain" id="PRO_5043675366" description="Follistatin-related protein 5" evidence="8">
    <location>
        <begin position="19"/>
        <end position="870"/>
    </location>
</feature>
<dbReference type="InterPro" id="IPR015943">
    <property type="entry name" value="WD40/YVTN_repeat-like_dom_sf"/>
</dbReference>
<dbReference type="PANTHER" id="PTHR45080">
    <property type="entry name" value="CONTACTIN 5"/>
    <property type="match status" value="1"/>
</dbReference>
<evidence type="ECO:0000313" key="13">
    <source>
        <dbReference type="Proteomes" id="UP000827092"/>
    </source>
</evidence>
<dbReference type="CDD" id="cd00096">
    <property type="entry name" value="Ig"/>
    <property type="match status" value="1"/>
</dbReference>
<feature type="domain" description="Ig-like" evidence="10">
    <location>
        <begin position="298"/>
        <end position="360"/>
    </location>
</feature>
<dbReference type="InterPro" id="IPR011992">
    <property type="entry name" value="EF-hand-dom_pair"/>
</dbReference>
<dbReference type="InterPro" id="IPR007110">
    <property type="entry name" value="Ig-like_dom"/>
</dbReference>
<reference evidence="12 13" key="1">
    <citation type="journal article" date="2022" name="Nat. Ecol. Evol.">
        <title>A masculinizing supergene underlies an exaggerated male reproductive morph in a spider.</title>
        <authorList>
            <person name="Hendrickx F."/>
            <person name="De Corte Z."/>
            <person name="Sonet G."/>
            <person name="Van Belleghem S.M."/>
            <person name="Kostlbacher S."/>
            <person name="Vangestel C."/>
        </authorList>
    </citation>
    <scope>NUCLEOTIDE SEQUENCE [LARGE SCALE GENOMIC DNA]</scope>
    <source>
        <strain evidence="12">W744_W776</strain>
    </source>
</reference>
<feature type="region of interest" description="Disordered" evidence="7">
    <location>
        <begin position="24"/>
        <end position="57"/>
    </location>
</feature>
<organism evidence="12 13">
    <name type="scientific">Oedothorax gibbosus</name>
    <dbReference type="NCBI Taxonomy" id="931172"/>
    <lineage>
        <taxon>Eukaryota</taxon>
        <taxon>Metazoa</taxon>
        <taxon>Ecdysozoa</taxon>
        <taxon>Arthropoda</taxon>
        <taxon>Chelicerata</taxon>
        <taxon>Arachnida</taxon>
        <taxon>Araneae</taxon>
        <taxon>Araneomorphae</taxon>
        <taxon>Entelegynae</taxon>
        <taxon>Araneoidea</taxon>
        <taxon>Linyphiidae</taxon>
        <taxon>Erigoninae</taxon>
        <taxon>Oedothorax</taxon>
    </lineage>
</organism>
<dbReference type="InterPro" id="IPR050958">
    <property type="entry name" value="Cell_Adh-Cytoskel_Orgn"/>
</dbReference>
<dbReference type="Gene3D" id="2.130.10.10">
    <property type="entry name" value="YVTN repeat-like/Quinoprotein amine dehydrogenase"/>
    <property type="match status" value="1"/>
</dbReference>
<proteinExistence type="predicted"/>
<keyword evidence="13" id="KW-1185">Reference proteome</keyword>
<accession>A0AAV6UK56</accession>
<dbReference type="InterPro" id="IPR002350">
    <property type="entry name" value="Kazal_dom"/>
</dbReference>
<evidence type="ECO:0000256" key="4">
    <source>
        <dbReference type="ARBA" id="ARBA00023157"/>
    </source>
</evidence>
<dbReference type="SUPFAM" id="SSF47473">
    <property type="entry name" value="EF-hand"/>
    <property type="match status" value="1"/>
</dbReference>